<evidence type="ECO:0000313" key="1">
    <source>
        <dbReference type="EMBL" id="MCX2982874.1"/>
    </source>
</evidence>
<dbReference type="NCBIfam" id="TIGR03187">
    <property type="entry name" value="DGQHR"/>
    <property type="match status" value="1"/>
</dbReference>
<dbReference type="Pfam" id="PF14072">
    <property type="entry name" value="DndB"/>
    <property type="match status" value="1"/>
</dbReference>
<name>A0ABT3TNC1_9GAMM</name>
<evidence type="ECO:0000313" key="2">
    <source>
        <dbReference type="Proteomes" id="UP001143362"/>
    </source>
</evidence>
<dbReference type="RefSeq" id="WP_279246899.1">
    <property type="nucleotide sequence ID" value="NZ_SHNN01000004.1"/>
</dbReference>
<reference evidence="1" key="1">
    <citation type="submission" date="2019-02" db="EMBL/GenBank/DDBJ databases">
        <authorList>
            <person name="Li S.-H."/>
        </authorList>
    </citation>
    <scope>NUCLEOTIDE SEQUENCE</scope>
    <source>
        <strain evidence="1">IMCC14734</strain>
    </source>
</reference>
<keyword evidence="2" id="KW-1185">Reference proteome</keyword>
<dbReference type="CDD" id="cd16413">
    <property type="entry name" value="DGQHR_domain"/>
    <property type="match status" value="1"/>
</dbReference>
<protein>
    <submittedName>
        <fullName evidence="1">DGQHR domain-containing protein</fullName>
    </submittedName>
</protein>
<dbReference type="InterPro" id="IPR017642">
    <property type="entry name" value="DNA_S_mod_DndB"/>
</dbReference>
<dbReference type="Proteomes" id="UP001143362">
    <property type="component" value="Unassembled WGS sequence"/>
</dbReference>
<proteinExistence type="predicted"/>
<comment type="caution">
    <text evidence="1">The sequence shown here is derived from an EMBL/GenBank/DDBJ whole genome shotgun (WGS) entry which is preliminary data.</text>
</comment>
<gene>
    <name evidence="1" type="ORF">EYC98_18580</name>
</gene>
<organism evidence="1 2">
    <name type="scientific">Candidatus Litorirhabdus singularis</name>
    <dbReference type="NCBI Taxonomy" id="2518993"/>
    <lineage>
        <taxon>Bacteria</taxon>
        <taxon>Pseudomonadati</taxon>
        <taxon>Pseudomonadota</taxon>
        <taxon>Gammaproteobacteria</taxon>
        <taxon>Cellvibrionales</taxon>
        <taxon>Halieaceae</taxon>
        <taxon>Candidatus Litorirhabdus</taxon>
    </lineage>
</organism>
<dbReference type="EMBL" id="SHNN01000004">
    <property type="protein sequence ID" value="MCX2982874.1"/>
    <property type="molecule type" value="Genomic_DNA"/>
</dbReference>
<dbReference type="InterPro" id="IPR017601">
    <property type="entry name" value="DGQHR-contain_dom"/>
</dbReference>
<accession>A0ABT3TNC1</accession>
<sequence length="389" mass="43643">MDYFYSEDAILVEQPFGSFYIAVIPASQLVEIAYSLPATYGELELDGVQRGLNKKRVESIARFCKTENALFPNSIILAANILEDGSAIASELAWTVLDGKLNVPTEVRAASIVDGQHRIEGLKLALAEGLDDFDLVCSIYFDLPAPRQAEVFATINFNQQKVDKSLAYQLFGYDLDSSDPKYWAPDTLAISLTRILNNNDSSPFKNHVSYGTSKKYLSFTSEKEEKAYREDPWKISTSTMVEGISKLISSNATVDRYELHKKRVIKRDRSVLRENKRRASEPWRDLYLSYCDAQLYDIVEKYFKAVEGVLWAGSGLPILRKTIGIQALFDLLKVVAEVEKGAPDFSVDEFSHILEKVDLNDVGNLETNYSGSGRSLIKQLLVDACFPGH</sequence>